<gene>
    <name evidence="4" type="ORF">L1892_17360</name>
</gene>
<protein>
    <submittedName>
        <fullName evidence="4">Glycosyltransferase family 4 protein</fullName>
    </submittedName>
</protein>
<evidence type="ECO:0000256" key="1">
    <source>
        <dbReference type="ARBA" id="ARBA00022676"/>
    </source>
</evidence>
<dbReference type="Pfam" id="PF13579">
    <property type="entry name" value="Glyco_trans_4_4"/>
    <property type="match status" value="1"/>
</dbReference>
<dbReference type="Proteomes" id="UP001108089">
    <property type="component" value="Unassembled WGS sequence"/>
</dbReference>
<evidence type="ECO:0000313" key="5">
    <source>
        <dbReference type="Proteomes" id="UP001108089"/>
    </source>
</evidence>
<dbReference type="PANTHER" id="PTHR45947">
    <property type="entry name" value="SULFOQUINOVOSYL TRANSFERASE SQD2"/>
    <property type="match status" value="1"/>
</dbReference>
<keyword evidence="5" id="KW-1185">Reference proteome</keyword>
<reference evidence="4" key="1">
    <citation type="submission" date="2022-01" db="EMBL/GenBank/DDBJ databases">
        <title>Gordonia xiamenensis sp. nov., isolated from surface seawater in Xiamen.</title>
        <authorList>
            <person name="He Y.F."/>
        </authorList>
    </citation>
    <scope>NUCLEOTIDE SEQUENCE</scope>
    <source>
        <strain evidence="4">GW1C4-4</strain>
    </source>
</reference>
<evidence type="ECO:0000313" key="4">
    <source>
        <dbReference type="EMBL" id="MCF3940144.1"/>
    </source>
</evidence>
<dbReference type="PANTHER" id="PTHR45947:SF15">
    <property type="entry name" value="TEICHURONIC ACID BIOSYNTHESIS GLYCOSYLTRANSFERASE TUAC-RELATED"/>
    <property type="match status" value="1"/>
</dbReference>
<dbReference type="InterPro" id="IPR050194">
    <property type="entry name" value="Glycosyltransferase_grp1"/>
</dbReference>
<keyword evidence="1" id="KW-0328">Glycosyltransferase</keyword>
<dbReference type="Gene3D" id="3.40.50.2000">
    <property type="entry name" value="Glycogen Phosphorylase B"/>
    <property type="match status" value="2"/>
</dbReference>
<dbReference type="Pfam" id="PF13692">
    <property type="entry name" value="Glyco_trans_1_4"/>
    <property type="match status" value="1"/>
</dbReference>
<evidence type="ECO:0000259" key="3">
    <source>
        <dbReference type="Pfam" id="PF13579"/>
    </source>
</evidence>
<dbReference type="EMBL" id="JAKGCU010000018">
    <property type="protein sequence ID" value="MCF3940144.1"/>
    <property type="molecule type" value="Genomic_DNA"/>
</dbReference>
<dbReference type="InterPro" id="IPR028098">
    <property type="entry name" value="Glyco_trans_4-like_N"/>
</dbReference>
<name>A0ABS9DLN0_9ACTN</name>
<accession>A0ABS9DLN0</accession>
<evidence type="ECO:0000256" key="2">
    <source>
        <dbReference type="ARBA" id="ARBA00022679"/>
    </source>
</evidence>
<organism evidence="4 5">
    <name type="scientific">Gordonia tangerina</name>
    <dbReference type="NCBI Taxonomy" id="2911060"/>
    <lineage>
        <taxon>Bacteria</taxon>
        <taxon>Bacillati</taxon>
        <taxon>Actinomycetota</taxon>
        <taxon>Actinomycetes</taxon>
        <taxon>Mycobacteriales</taxon>
        <taxon>Gordoniaceae</taxon>
        <taxon>Gordonia</taxon>
    </lineage>
</organism>
<feature type="domain" description="Glycosyltransferase subfamily 4-like N-terminal" evidence="3">
    <location>
        <begin position="57"/>
        <end position="164"/>
    </location>
</feature>
<comment type="caution">
    <text evidence="4">The sequence shown here is derived from an EMBL/GenBank/DDBJ whole genome shotgun (WGS) entry which is preliminary data.</text>
</comment>
<dbReference type="CDD" id="cd03801">
    <property type="entry name" value="GT4_PimA-like"/>
    <property type="match status" value="1"/>
</dbReference>
<sequence>MSRPDRGRSALWVSTATTTRGGVASFVRVMQTTPLWTGWHIRHIATHRDGSMATKIGAFLRAWAQLLSGFLWHRPDLVHIHMASYGSFYRKCSVVAFARLMRIPIVLHIHGSEFHSFHARSPRLTRIAIRASLECADVVIALGETWRLRLTEIAPKADVIVVANATHMHEPVSQPPAGSPVEVLFLGRIGNRKGTFELIDAWAGIGPEPHEAHLTIAGDGEVDRARELVDSSGAADTVSVRGWMNADETRAVLSRSQIFVLPSHNEGQPMAILEAMAHGLCVIATDTGGIADLLDGGDAGVLLPVGDLPALERALERAITDADDRAAVAGRGFRRASDEFDAVKVSGRLDEIYRKVIR</sequence>
<dbReference type="RefSeq" id="WP_235724899.1">
    <property type="nucleotide sequence ID" value="NZ_JAKGCU010000018.1"/>
</dbReference>
<keyword evidence="2" id="KW-0808">Transferase</keyword>
<proteinExistence type="predicted"/>
<dbReference type="SUPFAM" id="SSF53756">
    <property type="entry name" value="UDP-Glycosyltransferase/glycogen phosphorylase"/>
    <property type="match status" value="1"/>
</dbReference>